<organism evidence="2 3">
    <name type="scientific">Mycobacterium europaeum</name>
    <dbReference type="NCBI Taxonomy" id="761804"/>
    <lineage>
        <taxon>Bacteria</taxon>
        <taxon>Bacillati</taxon>
        <taxon>Actinomycetota</taxon>
        <taxon>Actinomycetes</taxon>
        <taxon>Mycobacteriales</taxon>
        <taxon>Mycobacteriaceae</taxon>
        <taxon>Mycobacterium</taxon>
        <taxon>Mycobacterium simiae complex</taxon>
    </lineage>
</organism>
<protein>
    <recommendedName>
        <fullName evidence="4">DUF2795 domain-containing protein</fullName>
    </recommendedName>
</protein>
<dbReference type="InterPro" id="IPR021527">
    <property type="entry name" value="DUF2795"/>
</dbReference>
<proteinExistence type="predicted"/>
<reference evidence="3" key="1">
    <citation type="submission" date="2015-03" db="EMBL/GenBank/DDBJ databases">
        <authorList>
            <person name="Urmite Genomes"/>
        </authorList>
    </citation>
    <scope>NUCLEOTIDE SEQUENCE [LARGE SCALE GENOMIC DNA]</scope>
    <source>
        <strain evidence="3">CSUR P1344</strain>
    </source>
</reference>
<evidence type="ECO:0000313" key="2">
    <source>
        <dbReference type="EMBL" id="CQD21265.1"/>
    </source>
</evidence>
<dbReference type="AlphaFoldDB" id="A0A0U1DUD4"/>
<keyword evidence="3" id="KW-1185">Reference proteome</keyword>
<dbReference type="Pfam" id="PF11387">
    <property type="entry name" value="DUF2795"/>
    <property type="match status" value="1"/>
</dbReference>
<feature type="region of interest" description="Disordered" evidence="1">
    <location>
        <begin position="67"/>
        <end position="109"/>
    </location>
</feature>
<dbReference type="EMBL" id="CTEC01000002">
    <property type="protein sequence ID" value="CQD21265.1"/>
    <property type="molecule type" value="Genomic_DNA"/>
</dbReference>
<evidence type="ECO:0000256" key="1">
    <source>
        <dbReference type="SAM" id="MobiDB-lite"/>
    </source>
</evidence>
<evidence type="ECO:0000313" key="3">
    <source>
        <dbReference type="Proteomes" id="UP000199601"/>
    </source>
</evidence>
<dbReference type="Proteomes" id="UP000199601">
    <property type="component" value="Unassembled WGS sequence"/>
</dbReference>
<name>A0A0U1DUD4_9MYCO</name>
<accession>A0A0U1DUD4</accession>
<evidence type="ECO:0008006" key="4">
    <source>
        <dbReference type="Google" id="ProtNLM"/>
    </source>
</evidence>
<feature type="compositionally biased region" description="Basic and acidic residues" evidence="1">
    <location>
        <begin position="67"/>
        <end position="76"/>
    </location>
</feature>
<dbReference type="RefSeq" id="WP_085242114.1">
    <property type="nucleotide sequence ID" value="NZ_CP157315.1"/>
</dbReference>
<gene>
    <name evidence="2" type="ORF">BN000_05187</name>
</gene>
<sequence length="109" mass="11597">MVASTTPSQLRQCLNDVDFPANKQDLLDAAGRNGCNDDTIRALRGIPPETYNNAAQVAASVTITDEHDVQDGDKAAARRSHTKPGLAENGKDIPVQSPIVDELGENRGS</sequence>